<dbReference type="GO" id="GO:0009146">
    <property type="term" value="P:purine nucleoside triphosphate catabolic process"/>
    <property type="evidence" value="ECO:0007669"/>
    <property type="project" value="UniProtKB-UniRule"/>
</dbReference>
<feature type="binding site" evidence="10">
    <location>
        <begin position="180"/>
        <end position="181"/>
    </location>
    <ligand>
        <name>substrate</name>
    </ligand>
</feature>
<reference evidence="13 15" key="2">
    <citation type="submission" date="2019-08" db="EMBL/GenBank/DDBJ databases">
        <title>Complete genome sequences of Francisella adeliensis (FSC1325 and FSC1326).</title>
        <authorList>
            <person name="Ohrman C."/>
            <person name="Uneklint I."/>
            <person name="Vallesi A."/>
            <person name="Karlsson L."/>
            <person name="Sjodin A."/>
        </authorList>
    </citation>
    <scope>NUCLEOTIDE SEQUENCE [LARGE SCALE GENOMIC DNA]</scope>
    <source>
        <strain evidence="13 15">FSC1325</strain>
    </source>
</reference>
<dbReference type="OrthoDB" id="9807456at2"/>
<keyword evidence="5 10" id="KW-0378">Hydrolase</keyword>
<dbReference type="PANTHER" id="PTHR11067:SF9">
    <property type="entry name" value="INOSINE TRIPHOSPHATE PYROPHOSPHATASE"/>
    <property type="match status" value="1"/>
</dbReference>
<sequence>MKNIVLASSNKGKIKEFSEIFSTIDVQITPQTQFNINDADETGLTFIENAIIKARNCCKETNLPSIADDSGLEVDSLNGDPGIYSARYAGSHGDDIANINKLLKELEGSKKREARFICALVYMRHENDPTPIISIGKLEGSITFEPIGNNGFGYDSIFLEPNHSKTLAQLDSSLKNSISHRSKALSQLIEQIKSEI</sequence>
<evidence type="ECO:0000313" key="14">
    <source>
        <dbReference type="Proteomes" id="UP000251120"/>
    </source>
</evidence>
<keyword evidence="6 10" id="KW-0460">Magnesium</keyword>
<dbReference type="GO" id="GO:0035870">
    <property type="term" value="F:dITP diphosphatase activity"/>
    <property type="evidence" value="ECO:0007669"/>
    <property type="project" value="UniProtKB-UniRule"/>
</dbReference>
<dbReference type="EMBL" id="CP021781">
    <property type="protein sequence ID" value="AXA34405.1"/>
    <property type="molecule type" value="Genomic_DNA"/>
</dbReference>
<dbReference type="RefSeq" id="WP_112870582.1">
    <property type="nucleotide sequence ID" value="NZ_CP021781.1"/>
</dbReference>
<dbReference type="SUPFAM" id="SSF52972">
    <property type="entry name" value="ITPase-like"/>
    <property type="match status" value="1"/>
</dbReference>
<dbReference type="Proteomes" id="UP000251120">
    <property type="component" value="Chromosome"/>
</dbReference>
<dbReference type="InterPro" id="IPR020922">
    <property type="entry name" value="dITP/XTP_pyrophosphatase"/>
</dbReference>
<evidence type="ECO:0000256" key="8">
    <source>
        <dbReference type="ARBA" id="ARBA00051875"/>
    </source>
</evidence>
<dbReference type="EC" id="3.6.1.66" evidence="10"/>
<dbReference type="GO" id="GO:0046872">
    <property type="term" value="F:metal ion binding"/>
    <property type="evidence" value="ECO:0007669"/>
    <property type="project" value="UniProtKB-KW"/>
</dbReference>
<comment type="catalytic activity">
    <reaction evidence="8 10">
        <text>dITP + H2O = dIMP + diphosphate + H(+)</text>
        <dbReference type="Rhea" id="RHEA:28342"/>
        <dbReference type="ChEBI" id="CHEBI:15377"/>
        <dbReference type="ChEBI" id="CHEBI:15378"/>
        <dbReference type="ChEBI" id="CHEBI:33019"/>
        <dbReference type="ChEBI" id="CHEBI:61194"/>
        <dbReference type="ChEBI" id="CHEBI:61382"/>
        <dbReference type="EC" id="3.6.1.66"/>
    </reaction>
</comment>
<evidence type="ECO:0000256" key="10">
    <source>
        <dbReference type="HAMAP-Rule" id="MF_01405"/>
    </source>
</evidence>
<dbReference type="InterPro" id="IPR029001">
    <property type="entry name" value="ITPase-like_fam"/>
</dbReference>
<feature type="binding site" evidence="10">
    <location>
        <position position="40"/>
    </location>
    <ligand>
        <name>Mg(2+)</name>
        <dbReference type="ChEBI" id="CHEBI:18420"/>
    </ligand>
</feature>
<evidence type="ECO:0000256" key="9">
    <source>
        <dbReference type="ARBA" id="ARBA00052017"/>
    </source>
</evidence>
<dbReference type="GO" id="GO:0017111">
    <property type="term" value="F:ribonucleoside triphosphate phosphatase activity"/>
    <property type="evidence" value="ECO:0007669"/>
    <property type="project" value="InterPro"/>
</dbReference>
<keyword evidence="15" id="KW-1185">Reference proteome</keyword>
<keyword evidence="3 10" id="KW-0479">Metal-binding</keyword>
<keyword evidence="4 10" id="KW-0547">Nucleotide-binding</keyword>
<feature type="binding site" evidence="10">
    <location>
        <position position="175"/>
    </location>
    <ligand>
        <name>substrate</name>
    </ligand>
</feature>
<evidence type="ECO:0000313" key="12">
    <source>
        <dbReference type="EMBL" id="AXA34405.1"/>
    </source>
</evidence>
<dbReference type="GO" id="GO:0036220">
    <property type="term" value="F:ITP diphosphatase activity"/>
    <property type="evidence" value="ECO:0007669"/>
    <property type="project" value="UniProtKB-UniRule"/>
</dbReference>
<evidence type="ECO:0000313" key="15">
    <source>
        <dbReference type="Proteomes" id="UP000681131"/>
    </source>
</evidence>
<comment type="similarity">
    <text evidence="1 10 11">Belongs to the HAM1 NTPase family.</text>
</comment>
<dbReference type="GO" id="GO:0009117">
    <property type="term" value="P:nucleotide metabolic process"/>
    <property type="evidence" value="ECO:0007669"/>
    <property type="project" value="UniProtKB-KW"/>
</dbReference>
<dbReference type="GO" id="GO:0036222">
    <property type="term" value="F:XTP diphosphatase activity"/>
    <property type="evidence" value="ECO:0007669"/>
    <property type="project" value="UniProtKB-UniRule"/>
</dbReference>
<dbReference type="Proteomes" id="UP000681131">
    <property type="component" value="Chromosome"/>
</dbReference>
<comment type="catalytic activity">
    <reaction evidence="9 10">
        <text>XTP + H2O = XMP + diphosphate + H(+)</text>
        <dbReference type="Rhea" id="RHEA:28610"/>
        <dbReference type="ChEBI" id="CHEBI:15377"/>
        <dbReference type="ChEBI" id="CHEBI:15378"/>
        <dbReference type="ChEBI" id="CHEBI:33019"/>
        <dbReference type="ChEBI" id="CHEBI:57464"/>
        <dbReference type="ChEBI" id="CHEBI:61314"/>
        <dbReference type="EC" id="3.6.1.66"/>
    </reaction>
</comment>
<protein>
    <recommendedName>
        <fullName evidence="10">dITP/XTP pyrophosphatase</fullName>
        <ecNumber evidence="10">3.6.1.66</ecNumber>
    </recommendedName>
    <alternativeName>
        <fullName evidence="10">Non-canonical purine NTP pyrophosphatase</fullName>
    </alternativeName>
    <alternativeName>
        <fullName evidence="10">Non-standard purine NTP pyrophosphatase</fullName>
    </alternativeName>
    <alternativeName>
        <fullName evidence="10">Nucleoside-triphosphate diphosphatase</fullName>
    </alternativeName>
    <alternativeName>
        <fullName evidence="10">Nucleoside-triphosphate pyrophosphatase</fullName>
        <shortName evidence="10">NTPase</shortName>
    </alternativeName>
</protein>
<dbReference type="CDD" id="cd00515">
    <property type="entry name" value="HAM1"/>
    <property type="match status" value="1"/>
</dbReference>
<dbReference type="PANTHER" id="PTHR11067">
    <property type="entry name" value="INOSINE TRIPHOSPHATE PYROPHOSPHATASE/HAM1 PROTEIN"/>
    <property type="match status" value="1"/>
</dbReference>
<dbReference type="Gene3D" id="3.90.950.10">
    <property type="match status" value="1"/>
</dbReference>
<dbReference type="GO" id="GO:0000166">
    <property type="term" value="F:nucleotide binding"/>
    <property type="evidence" value="ECO:0007669"/>
    <property type="project" value="UniProtKB-KW"/>
</dbReference>
<feature type="active site" description="Proton acceptor" evidence="10">
    <location>
        <position position="69"/>
    </location>
</feature>
<reference evidence="12 14" key="1">
    <citation type="submission" date="2017-06" db="EMBL/GenBank/DDBJ databases">
        <title>Complete genome of Francisella adeliensis.</title>
        <authorList>
            <person name="Vallesi A."/>
            <person name="Sjodin A."/>
        </authorList>
    </citation>
    <scope>NUCLEOTIDE SEQUENCE [LARGE SCALE GENOMIC DNA]</scope>
    <source>
        <strain evidence="12 14">FDC440</strain>
    </source>
</reference>
<dbReference type="InterPro" id="IPR002637">
    <property type="entry name" value="RdgB/HAM1"/>
</dbReference>
<evidence type="ECO:0000256" key="2">
    <source>
        <dbReference type="ARBA" id="ARBA00011738"/>
    </source>
</evidence>
<evidence type="ECO:0000313" key="13">
    <source>
        <dbReference type="EMBL" id="QIW12651.1"/>
    </source>
</evidence>
<dbReference type="KEGG" id="fad:CDH04_08350"/>
<proteinExistence type="inferred from homology"/>
<evidence type="ECO:0000256" key="1">
    <source>
        <dbReference type="ARBA" id="ARBA00008023"/>
    </source>
</evidence>
<keyword evidence="7 10" id="KW-0546">Nucleotide metabolism</keyword>
<dbReference type="NCBIfam" id="TIGR00042">
    <property type="entry name" value="RdgB/HAM1 family non-canonical purine NTP pyrophosphatase"/>
    <property type="match status" value="1"/>
</dbReference>
<dbReference type="EMBL" id="CP043424">
    <property type="protein sequence ID" value="QIW12651.1"/>
    <property type="molecule type" value="Genomic_DNA"/>
</dbReference>
<evidence type="ECO:0000256" key="11">
    <source>
        <dbReference type="RuleBase" id="RU003781"/>
    </source>
</evidence>
<feature type="binding site" evidence="10">
    <location>
        <begin position="152"/>
        <end position="155"/>
    </location>
    <ligand>
        <name>substrate</name>
    </ligand>
</feature>
<evidence type="ECO:0000256" key="5">
    <source>
        <dbReference type="ARBA" id="ARBA00022801"/>
    </source>
</evidence>
<feature type="binding site" evidence="10">
    <location>
        <begin position="8"/>
        <end position="13"/>
    </location>
    <ligand>
        <name>substrate</name>
    </ligand>
</feature>
<feature type="binding site" evidence="10">
    <location>
        <position position="69"/>
    </location>
    <ligand>
        <name>Mg(2+)</name>
        <dbReference type="ChEBI" id="CHEBI:18420"/>
    </ligand>
</feature>
<feature type="binding site" evidence="10">
    <location>
        <position position="70"/>
    </location>
    <ligand>
        <name>substrate</name>
    </ligand>
</feature>
<evidence type="ECO:0000256" key="6">
    <source>
        <dbReference type="ARBA" id="ARBA00022842"/>
    </source>
</evidence>
<organism evidence="12 14">
    <name type="scientific">Francisella adeliensis</name>
    <dbReference type="NCBI Taxonomy" id="2007306"/>
    <lineage>
        <taxon>Bacteria</taxon>
        <taxon>Pseudomonadati</taxon>
        <taxon>Pseudomonadota</taxon>
        <taxon>Gammaproteobacteria</taxon>
        <taxon>Thiotrichales</taxon>
        <taxon>Francisellaceae</taxon>
        <taxon>Francisella</taxon>
    </lineage>
</organism>
<comment type="function">
    <text evidence="10">Pyrophosphatase that catalyzes the hydrolysis of nucleoside triphosphates to their monophosphate derivatives, with a high preference for the non-canonical purine nucleotides XTP (xanthosine triphosphate), dITP (deoxyinosine triphosphate) and ITP. Seems to function as a house-cleaning enzyme that removes non-canonical purine nucleotides from the nucleotide pool, thus preventing their incorporation into DNA/RNA and avoiding chromosomal lesions.</text>
</comment>
<accession>A0A2Z4Y1M8</accession>
<evidence type="ECO:0000256" key="7">
    <source>
        <dbReference type="ARBA" id="ARBA00023080"/>
    </source>
</evidence>
<comment type="subunit">
    <text evidence="2 10">Homodimer.</text>
</comment>
<dbReference type="FunFam" id="3.90.950.10:FF:000001">
    <property type="entry name" value="dITP/XTP pyrophosphatase"/>
    <property type="match status" value="1"/>
</dbReference>
<comment type="cofactor">
    <cofactor evidence="10">
        <name>Mg(2+)</name>
        <dbReference type="ChEBI" id="CHEBI:18420"/>
    </cofactor>
    <text evidence="10">Binds 1 Mg(2+) ion per subunit.</text>
</comment>
<dbReference type="Pfam" id="PF01725">
    <property type="entry name" value="Ham1p_like"/>
    <property type="match status" value="1"/>
</dbReference>
<gene>
    <name evidence="12" type="primary">rdgB</name>
    <name evidence="12" type="ORF">CDH04_08350</name>
    <name evidence="13" type="ORF">FZC43_08355</name>
</gene>
<comment type="catalytic activity">
    <reaction evidence="10">
        <text>ITP + H2O = IMP + diphosphate + H(+)</text>
        <dbReference type="Rhea" id="RHEA:29399"/>
        <dbReference type="ChEBI" id="CHEBI:15377"/>
        <dbReference type="ChEBI" id="CHEBI:15378"/>
        <dbReference type="ChEBI" id="CHEBI:33019"/>
        <dbReference type="ChEBI" id="CHEBI:58053"/>
        <dbReference type="ChEBI" id="CHEBI:61402"/>
        <dbReference type="EC" id="3.6.1.66"/>
    </reaction>
</comment>
<dbReference type="GO" id="GO:0005829">
    <property type="term" value="C:cytosol"/>
    <property type="evidence" value="ECO:0007669"/>
    <property type="project" value="TreeGrafter"/>
</dbReference>
<dbReference type="AlphaFoldDB" id="A0A2Z4Y1M8"/>
<name>A0A2Z4Y1M8_9GAMM</name>
<evidence type="ECO:0000256" key="3">
    <source>
        <dbReference type="ARBA" id="ARBA00022723"/>
    </source>
</evidence>
<evidence type="ECO:0000256" key="4">
    <source>
        <dbReference type="ARBA" id="ARBA00022741"/>
    </source>
</evidence>
<dbReference type="HAMAP" id="MF_01405">
    <property type="entry name" value="Non_canon_purine_NTPase"/>
    <property type="match status" value="1"/>
</dbReference>